<dbReference type="AlphaFoldDB" id="A0A0C2IVR7"/>
<proteinExistence type="predicted"/>
<reference evidence="2 3" key="1">
    <citation type="journal article" date="2014" name="Genome Biol. Evol.">
        <title>The genome of the myxosporean Thelohanellus kitauei shows adaptations to nutrient acquisition within its fish host.</title>
        <authorList>
            <person name="Yang Y."/>
            <person name="Xiong J."/>
            <person name="Zhou Z."/>
            <person name="Huo F."/>
            <person name="Miao W."/>
            <person name="Ran C."/>
            <person name="Liu Y."/>
            <person name="Zhang J."/>
            <person name="Feng J."/>
            <person name="Wang M."/>
            <person name="Wang M."/>
            <person name="Wang L."/>
            <person name="Yao B."/>
        </authorList>
    </citation>
    <scope>NUCLEOTIDE SEQUENCE [LARGE SCALE GENOMIC DNA]</scope>
    <source>
        <strain evidence="2">Wuqing</strain>
    </source>
</reference>
<sequence length="106" mass="12611">MVEIELLEKIEKYKATNTYGKILESLDLVYRYSEKKNELIDKIDEIVTDIESFRKPLSKNQPETLVDSLGRPKRNKKMKDSLPNKKPIQKLRRFDRRRINKDASDD</sequence>
<accession>A0A0C2IVR7</accession>
<organism evidence="2 3">
    <name type="scientific">Thelohanellus kitauei</name>
    <name type="common">Myxosporean</name>
    <dbReference type="NCBI Taxonomy" id="669202"/>
    <lineage>
        <taxon>Eukaryota</taxon>
        <taxon>Metazoa</taxon>
        <taxon>Cnidaria</taxon>
        <taxon>Myxozoa</taxon>
        <taxon>Myxosporea</taxon>
        <taxon>Bivalvulida</taxon>
        <taxon>Platysporina</taxon>
        <taxon>Myxobolidae</taxon>
        <taxon>Thelohanellus</taxon>
    </lineage>
</organism>
<gene>
    <name evidence="2" type="ORF">RF11_13920</name>
</gene>
<evidence type="ECO:0000313" key="2">
    <source>
        <dbReference type="EMBL" id="KII60947.1"/>
    </source>
</evidence>
<feature type="compositionally biased region" description="Basic residues" evidence="1">
    <location>
        <begin position="87"/>
        <end position="99"/>
    </location>
</feature>
<evidence type="ECO:0000256" key="1">
    <source>
        <dbReference type="SAM" id="MobiDB-lite"/>
    </source>
</evidence>
<evidence type="ECO:0000313" key="3">
    <source>
        <dbReference type="Proteomes" id="UP000031668"/>
    </source>
</evidence>
<keyword evidence="3" id="KW-1185">Reference proteome</keyword>
<protein>
    <submittedName>
        <fullName evidence="2">Uncharacterized protein</fullName>
    </submittedName>
</protein>
<dbReference type="EMBL" id="JWZT01005390">
    <property type="protein sequence ID" value="KII60947.1"/>
    <property type="molecule type" value="Genomic_DNA"/>
</dbReference>
<dbReference type="Proteomes" id="UP000031668">
    <property type="component" value="Unassembled WGS sequence"/>
</dbReference>
<feature type="region of interest" description="Disordered" evidence="1">
    <location>
        <begin position="59"/>
        <end position="106"/>
    </location>
</feature>
<name>A0A0C2IVR7_THEKT</name>
<comment type="caution">
    <text evidence="2">The sequence shown here is derived from an EMBL/GenBank/DDBJ whole genome shotgun (WGS) entry which is preliminary data.</text>
</comment>